<keyword evidence="4 10" id="KW-0378">Hydrolase</keyword>
<feature type="site" description="Interaction with DNA substrate" evidence="8">
    <location>
        <position position="242"/>
    </location>
</feature>
<feature type="binding site" evidence="7">
    <location>
        <position position="242"/>
    </location>
    <ligand>
        <name>Mg(2+)</name>
        <dbReference type="ChEBI" id="CHEBI:18420"/>
        <label>1</label>
    </ligand>
</feature>
<feature type="site" description="Important for catalytic activity" evidence="8">
    <location>
        <position position="216"/>
    </location>
</feature>
<dbReference type="PROSITE" id="PS00728">
    <property type="entry name" value="AP_NUCLEASE_F1_3"/>
    <property type="match status" value="1"/>
</dbReference>
<evidence type="ECO:0000256" key="2">
    <source>
        <dbReference type="ARBA" id="ARBA00007092"/>
    </source>
</evidence>
<feature type="binding site" evidence="7">
    <location>
        <position position="35"/>
    </location>
    <ligand>
        <name>Mg(2+)</name>
        <dbReference type="ChEBI" id="CHEBI:18420"/>
        <label>1</label>
    </ligand>
</feature>
<dbReference type="GO" id="GO:0008311">
    <property type="term" value="F:double-stranded DNA 3'-5' DNA exonuclease activity"/>
    <property type="evidence" value="ECO:0007669"/>
    <property type="project" value="UniProtKB-EC"/>
</dbReference>
<keyword evidence="11" id="KW-1185">Reference proteome</keyword>
<dbReference type="FunCoup" id="A0A0U5JF64">
    <property type="interactions" value="376"/>
</dbReference>
<evidence type="ECO:0000256" key="5">
    <source>
        <dbReference type="ARBA" id="ARBA00022842"/>
    </source>
</evidence>
<dbReference type="InParanoid" id="A0A0U5JF64"/>
<feature type="binding site" evidence="7">
    <location>
        <position position="147"/>
    </location>
    <ligand>
        <name>Mg(2+)</name>
        <dbReference type="ChEBI" id="CHEBI:18420"/>
        <label>1</label>
    </ligand>
</feature>
<dbReference type="Proteomes" id="UP000069902">
    <property type="component" value="Chromosome cPNK"/>
</dbReference>
<reference evidence="11" key="1">
    <citation type="submission" date="2015-09" db="EMBL/GenBank/DDBJ databases">
        <authorList>
            <person name="Bertelli C."/>
        </authorList>
    </citation>
    <scope>NUCLEOTIDE SEQUENCE [LARGE SCALE GENOMIC DNA]</scope>
    <source>
        <strain evidence="11">KNic</strain>
    </source>
</reference>
<dbReference type="GO" id="GO:0006284">
    <property type="term" value="P:base-excision repair"/>
    <property type="evidence" value="ECO:0007669"/>
    <property type="project" value="TreeGrafter"/>
</dbReference>
<evidence type="ECO:0000256" key="6">
    <source>
        <dbReference type="PIRSR" id="PIRSR604808-1"/>
    </source>
</evidence>
<dbReference type="EMBL" id="LN879502">
    <property type="protein sequence ID" value="CUI17466.1"/>
    <property type="molecule type" value="Genomic_DNA"/>
</dbReference>
<comment type="cofactor">
    <cofactor evidence="1">
        <name>Mn(2+)</name>
        <dbReference type="ChEBI" id="CHEBI:29035"/>
    </cofactor>
</comment>
<comment type="similarity">
    <text evidence="2">Belongs to the DNA repair enzymes AP/ExoA family.</text>
</comment>
<dbReference type="PROSITE" id="PS00726">
    <property type="entry name" value="AP_NUCLEASE_F1_1"/>
    <property type="match status" value="1"/>
</dbReference>
<proteinExistence type="inferred from homology"/>
<evidence type="ECO:0000256" key="7">
    <source>
        <dbReference type="PIRSR" id="PIRSR604808-2"/>
    </source>
</evidence>
<dbReference type="CDD" id="cd09087">
    <property type="entry name" value="Ape1-like_AP-endo"/>
    <property type="match status" value="1"/>
</dbReference>
<dbReference type="RefSeq" id="WP_059061664.1">
    <property type="nucleotide sequence ID" value="NZ_LN879502.1"/>
</dbReference>
<feature type="site" description="Transition state stabilizer" evidence="8">
    <location>
        <position position="147"/>
    </location>
</feature>
<comment type="cofactor">
    <cofactor evidence="7">
        <name>Mg(2+)</name>
        <dbReference type="ChEBI" id="CHEBI:18420"/>
    </cofactor>
    <cofactor evidence="7">
        <name>Mn(2+)</name>
        <dbReference type="ChEBI" id="CHEBI:29035"/>
    </cofactor>
    <text evidence="7">Probably binds two magnesium or manganese ions per subunit.</text>
</comment>
<dbReference type="NCBIfam" id="TIGR00195">
    <property type="entry name" value="exoDNase_III"/>
    <property type="match status" value="1"/>
</dbReference>
<evidence type="ECO:0000256" key="4">
    <source>
        <dbReference type="ARBA" id="ARBA00022801"/>
    </source>
</evidence>
<feature type="active site" description="Proton acceptor" evidence="6">
    <location>
        <position position="242"/>
    </location>
</feature>
<name>A0A0U5JF64_9BACT</name>
<dbReference type="InterPro" id="IPR020848">
    <property type="entry name" value="AP_endonuclease_F1_CS"/>
</dbReference>
<feature type="binding site" evidence="7">
    <location>
        <position position="145"/>
    </location>
    <ligand>
        <name>Mg(2+)</name>
        <dbReference type="ChEBI" id="CHEBI:18420"/>
        <label>1</label>
    </ligand>
</feature>
<dbReference type="NCBIfam" id="TIGR00633">
    <property type="entry name" value="xth"/>
    <property type="match status" value="1"/>
</dbReference>
<keyword evidence="5 7" id="KW-0460">Magnesium</keyword>
<dbReference type="PATRIC" id="fig|389348.3.peg.2089"/>
<evidence type="ECO:0000256" key="3">
    <source>
        <dbReference type="ARBA" id="ARBA00022723"/>
    </source>
</evidence>
<accession>A0A0U5JF64</accession>
<dbReference type="GO" id="GO:0046872">
    <property type="term" value="F:metal ion binding"/>
    <property type="evidence" value="ECO:0007669"/>
    <property type="project" value="UniProtKB-KW"/>
</dbReference>
<dbReference type="InterPro" id="IPR004808">
    <property type="entry name" value="AP_endonuc_1"/>
</dbReference>
<dbReference type="AlphaFoldDB" id="A0A0U5JF64"/>
<dbReference type="GO" id="GO:0003677">
    <property type="term" value="F:DNA binding"/>
    <property type="evidence" value="ECO:0007669"/>
    <property type="project" value="InterPro"/>
</dbReference>
<sequence length="251" mass="29311">MKIISWNVNGIRSILKKGFLDFIHAHDPDILCLQETKARSEDVEIDLTQYYQYWNAAQKKGYSGTCIFTKEKPLSVVNGILLDIHDLEGRTITLEYPTFFLVNVYVPNSKRDLSRLEYRSQQWDVDFLNYLKSLEKKKPVIFCGDLNVAHTEIDLSFPQANVKNHGFTQQERAGFNRIVESGFIDTFREFEKGPGHYTWWSHFSRCRERNIGWRIDYFLMSPSLRPQLEKSYILKDVTGSDHCPIALELST</sequence>
<evidence type="ECO:0000256" key="1">
    <source>
        <dbReference type="ARBA" id="ARBA00001936"/>
    </source>
</evidence>
<dbReference type="InterPro" id="IPR036691">
    <property type="entry name" value="Endo/exonu/phosph_ase_sf"/>
</dbReference>
<dbReference type="STRING" id="389348.PNK_1860"/>
<evidence type="ECO:0000313" key="11">
    <source>
        <dbReference type="Proteomes" id="UP000069902"/>
    </source>
</evidence>
<feature type="active site" evidence="6">
    <location>
        <position position="105"/>
    </location>
</feature>
<keyword evidence="3 7" id="KW-0479">Metal-binding</keyword>
<dbReference type="Pfam" id="PF03372">
    <property type="entry name" value="Exo_endo_phos"/>
    <property type="match status" value="1"/>
</dbReference>
<protein>
    <submittedName>
        <fullName evidence="10">Exodeoxyribonuclease</fullName>
        <ecNumber evidence="10">3.1.11.2</ecNumber>
    </submittedName>
</protein>
<gene>
    <name evidence="10" type="primary">exoA</name>
    <name evidence="10" type="ORF">PNK_1860</name>
</gene>
<dbReference type="PROSITE" id="PS51435">
    <property type="entry name" value="AP_NUCLEASE_F1_4"/>
    <property type="match status" value="1"/>
</dbReference>
<dbReference type="SUPFAM" id="SSF56219">
    <property type="entry name" value="DNase I-like"/>
    <property type="match status" value="1"/>
</dbReference>
<dbReference type="InterPro" id="IPR005135">
    <property type="entry name" value="Endo/exonuclease/phosphatase"/>
</dbReference>
<dbReference type="PANTHER" id="PTHR22748:SF6">
    <property type="entry name" value="DNA-(APURINIC OR APYRIMIDINIC SITE) ENDONUCLEASE"/>
    <property type="match status" value="1"/>
</dbReference>
<dbReference type="EC" id="3.1.11.2" evidence="10"/>
<evidence type="ECO:0000259" key="9">
    <source>
        <dbReference type="Pfam" id="PF03372"/>
    </source>
</evidence>
<feature type="binding site" evidence="7">
    <location>
        <position position="241"/>
    </location>
    <ligand>
        <name>Mg(2+)</name>
        <dbReference type="ChEBI" id="CHEBI:18420"/>
        <label>1</label>
    </ligand>
</feature>
<organism evidence="10 11">
    <name type="scientific">Candidatus Protochlamydia naegleriophila</name>
    <dbReference type="NCBI Taxonomy" id="389348"/>
    <lineage>
        <taxon>Bacteria</taxon>
        <taxon>Pseudomonadati</taxon>
        <taxon>Chlamydiota</taxon>
        <taxon>Chlamydiia</taxon>
        <taxon>Parachlamydiales</taxon>
        <taxon>Parachlamydiaceae</taxon>
        <taxon>Candidatus Protochlamydia</taxon>
    </lineage>
</organism>
<dbReference type="KEGG" id="pnl:PNK_1860"/>
<dbReference type="PANTHER" id="PTHR22748">
    <property type="entry name" value="AP ENDONUCLEASE"/>
    <property type="match status" value="1"/>
</dbReference>
<feature type="active site" description="Proton donor/acceptor" evidence="6">
    <location>
        <position position="145"/>
    </location>
</feature>
<dbReference type="GO" id="GO:0008081">
    <property type="term" value="F:phosphoric diester hydrolase activity"/>
    <property type="evidence" value="ECO:0007669"/>
    <property type="project" value="TreeGrafter"/>
</dbReference>
<dbReference type="Gene3D" id="3.60.10.10">
    <property type="entry name" value="Endonuclease/exonuclease/phosphatase"/>
    <property type="match status" value="1"/>
</dbReference>
<feature type="binding site" evidence="7">
    <location>
        <position position="7"/>
    </location>
    <ligand>
        <name>Mg(2+)</name>
        <dbReference type="ChEBI" id="CHEBI:18420"/>
        <label>1</label>
    </ligand>
</feature>
<feature type="domain" description="Endonuclease/exonuclease/phosphatase" evidence="9">
    <location>
        <begin position="4"/>
        <end position="242"/>
    </location>
</feature>
<evidence type="ECO:0000313" key="10">
    <source>
        <dbReference type="EMBL" id="CUI17466.1"/>
    </source>
</evidence>
<dbReference type="GO" id="GO:0003906">
    <property type="term" value="F:DNA-(apurinic or apyrimidinic site) endonuclease activity"/>
    <property type="evidence" value="ECO:0007669"/>
    <property type="project" value="TreeGrafter"/>
</dbReference>
<evidence type="ECO:0000256" key="8">
    <source>
        <dbReference type="PIRSR" id="PIRSR604808-3"/>
    </source>
</evidence>
<keyword evidence="7" id="KW-0464">Manganese</keyword>
<dbReference type="InterPro" id="IPR020847">
    <property type="entry name" value="AP_endonuclease_F1_BS"/>
</dbReference>